<dbReference type="GO" id="GO:0016874">
    <property type="term" value="F:ligase activity"/>
    <property type="evidence" value="ECO:0007669"/>
    <property type="project" value="UniProtKB-KW"/>
</dbReference>
<keyword evidence="4 11" id="KW-0963">Cytoplasm</keyword>
<comment type="caution">
    <text evidence="13">The sequence shown here is derived from an EMBL/GenBank/DDBJ whole genome shotgun (WGS) entry which is preliminary data.</text>
</comment>
<comment type="subunit">
    <text evidence="3 11">Tetramer of two alpha and two beta subunits.</text>
</comment>
<evidence type="ECO:0000313" key="14">
    <source>
        <dbReference type="Proteomes" id="UP000738126"/>
    </source>
</evidence>
<keyword evidence="7 11" id="KW-0067">ATP-binding</keyword>
<keyword evidence="9 11" id="KW-0030">Aminoacyl-tRNA synthetase</keyword>
<dbReference type="Gene3D" id="1.10.730.10">
    <property type="entry name" value="Isoleucyl-tRNA Synthetase, Domain 1"/>
    <property type="match status" value="1"/>
</dbReference>
<sequence>MAERRPLLIEIGTEELPPRALRRLMDALHRELVEELAQARLEPGEARAFATPRRLAVRVDALAVRQADEPIERLGPKVEAAYDAAGAPTKAAEGFARSCGVGLEALEVAETDKGQRLAWRGVQPGEAATGLLPGLVEAALERLPIPKRMRWGSGEVVFVRPVHWVVALLGDAVVPGEILGIPCGRTTYGHRFHGDAGAGIELGGPYDYEGRLHDAGCVVADFDERRRRVEAGIHREAAAAGGTAVADDALLDEVTGLVEWPVAISGSFDRRFLEIPEEALIASMQGHQRCFPVRGEAGALEPRFIAVANIESRRPEEVRRGNERVIRPRLADAEFFWQQDRRRSLAARLEALEEVVFHRRLGSLRARSERLSALAGELARRLGVDETAARRAGLLAKCDLVTEMVDEFPELQGIMGGHYAAQDGEGEAVAAAIREHYRPAFAGDELPGTAVGQVVAIADRIDMLVGIFAADGPPSAEKDPFGLRRAAIGLLRCLIEAGHAIDLRALAQLAAAQLPEGEGVDPQGAQEQVLGFCHERLRGYYLDSGYAPELFEAVAAASPSSPLDAQRRMQACAAFWQRPEAQTLAGAHKRIRNILRRAEAVAPVAPEAVESGPEPAEQALAEALRRQWGQAQPLIEAGDYAAALGHLAELHTAVDRFFDEVRVMVDDPALHRRRLQLLGAVRDAFSSVVDLAYLPG</sequence>
<gene>
    <name evidence="11" type="primary">glyS</name>
    <name evidence="13" type="ORF">CKO13_02775</name>
</gene>
<evidence type="ECO:0000256" key="8">
    <source>
        <dbReference type="ARBA" id="ARBA00022917"/>
    </source>
</evidence>
<reference evidence="13 14" key="1">
    <citation type="journal article" date="2020" name="Microorganisms">
        <title>Osmotic Adaptation and Compatible Solute Biosynthesis of Phototrophic Bacteria as Revealed from Genome Analyses.</title>
        <authorList>
            <person name="Imhoff J.F."/>
            <person name="Rahn T."/>
            <person name="Kunzel S."/>
            <person name="Keller A."/>
            <person name="Neulinger S.C."/>
        </authorList>
    </citation>
    <scope>NUCLEOTIDE SEQUENCE [LARGE SCALE GENOMIC DNA]</scope>
    <source>
        <strain evidence="13 14">DSM 15116</strain>
    </source>
</reference>
<comment type="subcellular location">
    <subcellularLocation>
        <location evidence="1 11">Cytoplasm</location>
    </subcellularLocation>
</comment>
<keyword evidence="14" id="KW-1185">Reference proteome</keyword>
<evidence type="ECO:0000256" key="10">
    <source>
        <dbReference type="ARBA" id="ARBA00047937"/>
    </source>
</evidence>
<dbReference type="PANTHER" id="PTHR30075:SF2">
    <property type="entry name" value="GLYCINE--TRNA LIGASE, CHLOROPLASTIC_MITOCHONDRIAL 2"/>
    <property type="match status" value="1"/>
</dbReference>
<keyword evidence="5 11" id="KW-0436">Ligase</keyword>
<evidence type="ECO:0000256" key="6">
    <source>
        <dbReference type="ARBA" id="ARBA00022741"/>
    </source>
</evidence>
<keyword evidence="6 11" id="KW-0547">Nucleotide-binding</keyword>
<evidence type="ECO:0000256" key="11">
    <source>
        <dbReference type="HAMAP-Rule" id="MF_00255"/>
    </source>
</evidence>
<comment type="catalytic activity">
    <reaction evidence="10 11">
        <text>tRNA(Gly) + glycine + ATP = glycyl-tRNA(Gly) + AMP + diphosphate</text>
        <dbReference type="Rhea" id="RHEA:16013"/>
        <dbReference type="Rhea" id="RHEA-COMP:9664"/>
        <dbReference type="Rhea" id="RHEA-COMP:9683"/>
        <dbReference type="ChEBI" id="CHEBI:30616"/>
        <dbReference type="ChEBI" id="CHEBI:33019"/>
        <dbReference type="ChEBI" id="CHEBI:57305"/>
        <dbReference type="ChEBI" id="CHEBI:78442"/>
        <dbReference type="ChEBI" id="CHEBI:78522"/>
        <dbReference type="ChEBI" id="CHEBI:456215"/>
        <dbReference type="EC" id="6.1.1.14"/>
    </reaction>
</comment>
<evidence type="ECO:0000256" key="2">
    <source>
        <dbReference type="ARBA" id="ARBA00008226"/>
    </source>
</evidence>
<keyword evidence="8 11" id="KW-0648">Protein biosynthesis</keyword>
<dbReference type="Pfam" id="PF05746">
    <property type="entry name" value="DALR_1"/>
    <property type="match status" value="1"/>
</dbReference>
<evidence type="ECO:0000256" key="9">
    <source>
        <dbReference type="ARBA" id="ARBA00023146"/>
    </source>
</evidence>
<evidence type="ECO:0000256" key="1">
    <source>
        <dbReference type="ARBA" id="ARBA00004496"/>
    </source>
</evidence>
<dbReference type="RefSeq" id="WP_200256588.1">
    <property type="nucleotide sequence ID" value="NZ_NRSH01000017.1"/>
</dbReference>
<dbReference type="HAMAP" id="MF_00255">
    <property type="entry name" value="Gly_tRNA_synth_beta"/>
    <property type="match status" value="1"/>
</dbReference>
<dbReference type="Pfam" id="PF02092">
    <property type="entry name" value="tRNA_synt_2f"/>
    <property type="match status" value="1"/>
</dbReference>
<evidence type="ECO:0000256" key="4">
    <source>
        <dbReference type="ARBA" id="ARBA00022490"/>
    </source>
</evidence>
<evidence type="ECO:0000256" key="3">
    <source>
        <dbReference type="ARBA" id="ARBA00011209"/>
    </source>
</evidence>
<dbReference type="EMBL" id="NRSH01000017">
    <property type="protein sequence ID" value="MBK1725959.1"/>
    <property type="molecule type" value="Genomic_DNA"/>
</dbReference>
<dbReference type="SUPFAM" id="SSF109604">
    <property type="entry name" value="HD-domain/PDEase-like"/>
    <property type="match status" value="1"/>
</dbReference>
<comment type="similarity">
    <text evidence="2 11">Belongs to the class-II aminoacyl-tRNA synthetase family.</text>
</comment>
<accession>A0ABS1E416</accession>
<dbReference type="Proteomes" id="UP000738126">
    <property type="component" value="Unassembled WGS sequence"/>
</dbReference>
<evidence type="ECO:0000256" key="7">
    <source>
        <dbReference type="ARBA" id="ARBA00022840"/>
    </source>
</evidence>
<name>A0ABS1E416_9GAMM</name>
<dbReference type="PANTHER" id="PTHR30075">
    <property type="entry name" value="GLYCYL-TRNA SYNTHETASE"/>
    <property type="match status" value="1"/>
</dbReference>
<dbReference type="PRINTS" id="PR01045">
    <property type="entry name" value="TRNASYNTHGB"/>
</dbReference>
<dbReference type="EC" id="6.1.1.14" evidence="11"/>
<evidence type="ECO:0000256" key="5">
    <source>
        <dbReference type="ARBA" id="ARBA00022598"/>
    </source>
</evidence>
<organism evidence="13 14">
    <name type="scientific">Halorhodospira neutriphila</name>
    <dbReference type="NCBI Taxonomy" id="168379"/>
    <lineage>
        <taxon>Bacteria</taxon>
        <taxon>Pseudomonadati</taxon>
        <taxon>Pseudomonadota</taxon>
        <taxon>Gammaproteobacteria</taxon>
        <taxon>Chromatiales</taxon>
        <taxon>Ectothiorhodospiraceae</taxon>
        <taxon>Halorhodospira</taxon>
    </lineage>
</organism>
<dbReference type="InterPro" id="IPR006194">
    <property type="entry name" value="Gly-tRNA-synth_heterodimer"/>
</dbReference>
<evidence type="ECO:0000259" key="12">
    <source>
        <dbReference type="Pfam" id="PF05746"/>
    </source>
</evidence>
<feature type="domain" description="DALR anticodon binding" evidence="12">
    <location>
        <begin position="587"/>
        <end position="689"/>
    </location>
</feature>
<dbReference type="NCBIfam" id="TIGR00211">
    <property type="entry name" value="glyS"/>
    <property type="match status" value="1"/>
</dbReference>
<dbReference type="InterPro" id="IPR015944">
    <property type="entry name" value="Gly-tRNA-synth_bsu"/>
</dbReference>
<dbReference type="PROSITE" id="PS50861">
    <property type="entry name" value="AA_TRNA_LIGASE_II_GLYAB"/>
    <property type="match status" value="1"/>
</dbReference>
<evidence type="ECO:0000313" key="13">
    <source>
        <dbReference type="EMBL" id="MBK1725959.1"/>
    </source>
</evidence>
<protein>
    <recommendedName>
        <fullName evidence="11">Glycine--tRNA ligase beta subunit</fullName>
        <ecNumber evidence="11">6.1.1.14</ecNumber>
    </recommendedName>
    <alternativeName>
        <fullName evidence="11">Glycyl-tRNA synthetase beta subunit</fullName>
        <shortName evidence="11">GlyRS</shortName>
    </alternativeName>
</protein>
<proteinExistence type="inferred from homology"/>
<dbReference type="InterPro" id="IPR008909">
    <property type="entry name" value="DALR_anticod-bd"/>
</dbReference>